<keyword evidence="7" id="KW-0547">Nucleotide-binding</keyword>
<dbReference type="EMBL" id="JAKJXP020000052">
    <property type="protein sequence ID" value="KAK7751282.1"/>
    <property type="molecule type" value="Genomic_DNA"/>
</dbReference>
<dbReference type="GO" id="GO:0000956">
    <property type="term" value="P:nuclear-transcribed mRNA catabolic process"/>
    <property type="evidence" value="ECO:0007669"/>
    <property type="project" value="TreeGrafter"/>
</dbReference>
<keyword evidence="9" id="KW-0255">Endonuclease</keyword>
<keyword evidence="7" id="KW-0378">Hydrolase</keyword>
<dbReference type="Proteomes" id="UP001320420">
    <property type="component" value="Unassembled WGS sequence"/>
</dbReference>
<reference evidence="9 10" key="1">
    <citation type="submission" date="2024-02" db="EMBL/GenBank/DDBJ databases">
        <title>De novo assembly and annotation of 12 fungi associated with fruit tree decline syndrome in Ontario, Canada.</title>
        <authorList>
            <person name="Sulman M."/>
            <person name="Ellouze W."/>
            <person name="Ilyukhin E."/>
        </authorList>
    </citation>
    <scope>NUCLEOTIDE SEQUENCE [LARGE SCALE GENOMIC DNA]</scope>
    <source>
        <strain evidence="9 10">M11/M66-122</strain>
    </source>
</reference>
<dbReference type="GO" id="GO:0004519">
    <property type="term" value="F:endonuclease activity"/>
    <property type="evidence" value="ECO:0007669"/>
    <property type="project" value="UniProtKB-KW"/>
</dbReference>
<evidence type="ECO:0000313" key="10">
    <source>
        <dbReference type="Proteomes" id="UP001320420"/>
    </source>
</evidence>
<dbReference type="GO" id="GO:0005829">
    <property type="term" value="C:cytosol"/>
    <property type="evidence" value="ECO:0007669"/>
    <property type="project" value="TreeGrafter"/>
</dbReference>
<keyword evidence="7" id="KW-0694">RNA-binding</keyword>
<dbReference type="GO" id="GO:0000166">
    <property type="term" value="F:nucleotide binding"/>
    <property type="evidence" value="ECO:0007669"/>
    <property type="project" value="UniProtKB-KW"/>
</dbReference>
<dbReference type="GO" id="GO:0110155">
    <property type="term" value="P:NAD-cap decapping"/>
    <property type="evidence" value="ECO:0007669"/>
    <property type="project" value="TreeGrafter"/>
</dbReference>
<dbReference type="GO" id="GO:0046872">
    <property type="term" value="F:metal ion binding"/>
    <property type="evidence" value="ECO:0007669"/>
    <property type="project" value="UniProtKB-KW"/>
</dbReference>
<keyword evidence="7" id="KW-0540">Nuclease</keyword>
<dbReference type="GO" id="GO:0003723">
    <property type="term" value="F:RNA binding"/>
    <property type="evidence" value="ECO:0007669"/>
    <property type="project" value="UniProtKB-KW"/>
</dbReference>
<comment type="function">
    <text evidence="5">Decapping enzyme for NAD-capped RNAs: specifically hydrolyzes the nicotinamide adenine dinucleotide (NAD) cap from a subset of RNAs by removing the entire NAD moiety from the 5'-end of an NAD-capped RNA. The NAD-cap is present at the 5'-end of some RNAs and snoRNAs. In contrast to the canonical 5'-end N7 methylguanosine (m7G) cap, the NAD cap promotes mRNA decay. Also acts as a non-canonical decapping enzyme that removes the entire cap structure of m7G capped or incompletely capped RNAs. Has decapping activity toward incomplete 5'-end m7G cap mRNAs such as unmethylated 5'-end-capped RNA (cap0), while it has no activity toward 2'-O-ribose methylated m7G cap (cap1). Also possesses RNA 5'-pyrophosphohydrolase activity by hydrolyzing the 5'-end triphosphate to release pyrophosphates. Stimulates exoribonuclease activity of Rat1, allowing it to degrade RNAs with stable secondary structure more effectively.</text>
</comment>
<comment type="catalytic activity">
    <reaction evidence="3">
        <text>a 5'-end (N(7)-methyl 5'-triphosphoguanosine)-ribonucleoside-ribonucleotide in mRNA + H2O = a (N(7)-methyl 5'-triphosphoguanosine)-nucleoside + a 5'-end phospho-ribonucleoside in mRNA + H(+)</text>
        <dbReference type="Rhea" id="RHEA:66928"/>
        <dbReference type="Rhea" id="RHEA-COMP:15692"/>
        <dbReference type="Rhea" id="RHEA-COMP:17313"/>
        <dbReference type="ChEBI" id="CHEBI:15377"/>
        <dbReference type="ChEBI" id="CHEBI:15378"/>
        <dbReference type="ChEBI" id="CHEBI:138282"/>
        <dbReference type="ChEBI" id="CHEBI:172876"/>
        <dbReference type="ChEBI" id="CHEBI:172877"/>
    </reaction>
    <physiologicalReaction direction="left-to-right" evidence="3">
        <dbReference type="Rhea" id="RHEA:66929"/>
    </physiologicalReaction>
</comment>
<evidence type="ECO:0000256" key="3">
    <source>
        <dbReference type="ARBA" id="ARBA00044676"/>
    </source>
</evidence>
<comment type="catalytic activity">
    <reaction evidence="6">
        <text>a 5'-end NAD(+)-phospho-ribonucleoside in mRNA + H2O = a 5'-end phospho-ribonucleoside in mRNA + NAD(+) + H(+)</text>
        <dbReference type="Rhea" id="RHEA:60880"/>
        <dbReference type="Rhea" id="RHEA-COMP:15692"/>
        <dbReference type="Rhea" id="RHEA-COMP:15698"/>
        <dbReference type="ChEBI" id="CHEBI:15377"/>
        <dbReference type="ChEBI" id="CHEBI:15378"/>
        <dbReference type="ChEBI" id="CHEBI:57540"/>
        <dbReference type="ChEBI" id="CHEBI:138282"/>
        <dbReference type="ChEBI" id="CHEBI:144029"/>
    </reaction>
    <physiologicalReaction direction="left-to-right" evidence="6">
        <dbReference type="Rhea" id="RHEA:60881"/>
    </physiologicalReaction>
</comment>
<dbReference type="GO" id="GO:0005634">
    <property type="term" value="C:nucleus"/>
    <property type="evidence" value="ECO:0007669"/>
    <property type="project" value="UniProtKB-SubCell"/>
</dbReference>
<comment type="caution">
    <text evidence="9">The sequence shown here is derived from an EMBL/GenBank/DDBJ whole genome shotgun (WGS) entry which is preliminary data.</text>
</comment>
<dbReference type="InterPro" id="IPR039039">
    <property type="entry name" value="RAI1-like_fam"/>
</dbReference>
<evidence type="ECO:0000259" key="8">
    <source>
        <dbReference type="Pfam" id="PF08652"/>
    </source>
</evidence>
<feature type="domain" description="RAI1-like" evidence="8">
    <location>
        <begin position="2"/>
        <end position="119"/>
    </location>
</feature>
<evidence type="ECO:0000256" key="7">
    <source>
        <dbReference type="RuleBase" id="RU367113"/>
    </source>
</evidence>
<dbReference type="GO" id="GO:0034353">
    <property type="term" value="F:mRNA 5'-diphosphatase activity"/>
    <property type="evidence" value="ECO:0007669"/>
    <property type="project" value="TreeGrafter"/>
</dbReference>
<dbReference type="AlphaFoldDB" id="A0AAN9UQ64"/>
<accession>A0AAN9UQ64</accession>
<keyword evidence="7" id="KW-0479">Metal-binding</keyword>
<evidence type="ECO:0000256" key="5">
    <source>
        <dbReference type="ARBA" id="ARBA00046211"/>
    </source>
</evidence>
<gene>
    <name evidence="9" type="primary">RAI1</name>
    <name evidence="9" type="ORF">SLS62_006828</name>
</gene>
<evidence type="ECO:0000256" key="1">
    <source>
        <dbReference type="ARBA" id="ARBA00001968"/>
    </source>
</evidence>
<comment type="cofactor">
    <cofactor evidence="1 7">
        <name>a divalent metal cation</name>
        <dbReference type="ChEBI" id="CHEBI:60240"/>
    </cofactor>
</comment>
<dbReference type="PANTHER" id="PTHR12395:SF9">
    <property type="entry name" value="DECAPPING AND EXORIBONUCLEASE PROTEIN"/>
    <property type="match status" value="1"/>
</dbReference>
<dbReference type="EC" id="3.6.1.-" evidence="7"/>
<comment type="subcellular location">
    <subcellularLocation>
        <location evidence="7">Nucleus</location>
    </subcellularLocation>
</comment>
<sequence length="274" mass="31821">MSKHEFHLDDSSLQWYYPPELGADLSKGFDKFDKHDDSGDEHLDSLLKTIIAHEEQEGKRIDAHIVTWRGMITKKGSFANPTASFIEENHAYKQASQQEQKQQQQGRRGQFSPELMTYWVWDSKPAEKGQPVNWVELKTSAEIRDERAMNNFERKLMKFWIQSFLLGVPKIIVGFRSQGGVLTKLEEIQTAQIPETAARRGVRSWDANLCINFASGFLEWLRATIRDEGVWRIRRRPRSQTIEVFQVEEVGHGDVLTDEFINWRIKLNLKDTAS</sequence>
<keyword evidence="10" id="KW-1185">Reference proteome</keyword>
<keyword evidence="7" id="KW-0539">Nucleus</keyword>
<dbReference type="Pfam" id="PF08652">
    <property type="entry name" value="RAI1"/>
    <property type="match status" value="2"/>
</dbReference>
<comment type="similarity">
    <text evidence="2 7">Belongs to the DXO/Dom3Z family.</text>
</comment>
<evidence type="ECO:0000313" key="9">
    <source>
        <dbReference type="EMBL" id="KAK7751282.1"/>
    </source>
</evidence>
<feature type="domain" description="RAI1-like" evidence="8">
    <location>
        <begin position="120"/>
        <end position="260"/>
    </location>
</feature>
<dbReference type="InterPro" id="IPR013961">
    <property type="entry name" value="RAI1"/>
</dbReference>
<protein>
    <recommendedName>
        <fullName evidence="7">Decapping nuclease</fullName>
        <ecNumber evidence="7">3.6.1.-</ecNumber>
    </recommendedName>
</protein>
<dbReference type="PANTHER" id="PTHR12395">
    <property type="entry name" value="DOM-3 RELATED"/>
    <property type="match status" value="1"/>
</dbReference>
<evidence type="ECO:0000256" key="2">
    <source>
        <dbReference type="ARBA" id="ARBA00006562"/>
    </source>
</evidence>
<name>A0AAN9UQ64_9PEZI</name>
<evidence type="ECO:0000256" key="4">
    <source>
        <dbReference type="ARBA" id="ARBA00044692"/>
    </source>
</evidence>
<comment type="catalytic activity">
    <reaction evidence="4">
        <text>a 5'-end triphospho-ribonucleoside in mRNA + H2O = a 5'-end phospho-ribonucleoside in mRNA + diphosphate + H(+)</text>
        <dbReference type="Rhea" id="RHEA:78683"/>
        <dbReference type="Rhea" id="RHEA-COMP:15692"/>
        <dbReference type="Rhea" id="RHEA-COMP:17164"/>
        <dbReference type="ChEBI" id="CHEBI:15377"/>
        <dbReference type="ChEBI" id="CHEBI:15378"/>
        <dbReference type="ChEBI" id="CHEBI:33019"/>
        <dbReference type="ChEBI" id="CHEBI:138282"/>
        <dbReference type="ChEBI" id="CHEBI:167618"/>
    </reaction>
    <physiologicalReaction direction="left-to-right" evidence="4">
        <dbReference type="Rhea" id="RHEA:78684"/>
    </physiologicalReaction>
</comment>
<evidence type="ECO:0000256" key="6">
    <source>
        <dbReference type="ARBA" id="ARBA00048124"/>
    </source>
</evidence>
<proteinExistence type="inferred from homology"/>
<organism evidence="9 10">
    <name type="scientific">Diatrype stigma</name>
    <dbReference type="NCBI Taxonomy" id="117547"/>
    <lineage>
        <taxon>Eukaryota</taxon>
        <taxon>Fungi</taxon>
        <taxon>Dikarya</taxon>
        <taxon>Ascomycota</taxon>
        <taxon>Pezizomycotina</taxon>
        <taxon>Sordariomycetes</taxon>
        <taxon>Xylariomycetidae</taxon>
        <taxon>Xylariales</taxon>
        <taxon>Diatrypaceae</taxon>
        <taxon>Diatrype</taxon>
    </lineage>
</organism>